<reference evidence="3" key="1">
    <citation type="journal article" date="2014" name="Int. J. Syst. Evol. Microbiol.">
        <title>Complete genome sequence of Corynebacterium casei LMG S-19264T (=DSM 44701T), isolated from a smear-ripened cheese.</title>
        <authorList>
            <consortium name="US DOE Joint Genome Institute (JGI-PGF)"/>
            <person name="Walter F."/>
            <person name="Albersmeier A."/>
            <person name="Kalinowski J."/>
            <person name="Ruckert C."/>
        </authorList>
    </citation>
    <scope>NUCLEOTIDE SEQUENCE</scope>
    <source>
        <strain evidence="3">CGMCC 4.7679</strain>
    </source>
</reference>
<evidence type="ECO:0000313" key="3">
    <source>
        <dbReference type="EMBL" id="GHF75959.1"/>
    </source>
</evidence>
<protein>
    <submittedName>
        <fullName evidence="3">Penicillin-binding protein</fullName>
    </submittedName>
</protein>
<gene>
    <name evidence="3" type="ORF">GCM10017566_57260</name>
</gene>
<dbReference type="Pfam" id="PF00905">
    <property type="entry name" value="Transpeptidase"/>
    <property type="match status" value="1"/>
</dbReference>
<dbReference type="GO" id="GO:0071972">
    <property type="term" value="F:peptidoglycan L,D-transpeptidase activity"/>
    <property type="evidence" value="ECO:0007669"/>
    <property type="project" value="TreeGrafter"/>
</dbReference>
<feature type="domain" description="Penicillin-binding protein transpeptidase" evidence="1">
    <location>
        <begin position="231"/>
        <end position="484"/>
    </location>
</feature>
<dbReference type="Gene3D" id="3.40.710.10">
    <property type="entry name" value="DD-peptidase/beta-lactamase superfamily"/>
    <property type="match status" value="1"/>
</dbReference>
<dbReference type="GO" id="GO:0046677">
    <property type="term" value="P:response to antibiotic"/>
    <property type="evidence" value="ECO:0007669"/>
    <property type="project" value="InterPro"/>
</dbReference>
<comment type="caution">
    <text evidence="3">The sequence shown here is derived from an EMBL/GenBank/DDBJ whole genome shotgun (WGS) entry which is preliminary data.</text>
</comment>
<dbReference type="SUPFAM" id="SSF56601">
    <property type="entry name" value="beta-lactamase/transpeptidase-like"/>
    <property type="match status" value="1"/>
</dbReference>
<dbReference type="GO" id="GO:0005886">
    <property type="term" value="C:plasma membrane"/>
    <property type="evidence" value="ECO:0007669"/>
    <property type="project" value="TreeGrafter"/>
</dbReference>
<feature type="domain" description="NTF2-like N-terminal transpeptidase" evidence="2">
    <location>
        <begin position="40"/>
        <end position="138"/>
    </location>
</feature>
<name>A0A8H9J522_9PSEU</name>
<dbReference type="InterPro" id="IPR007887">
    <property type="entry name" value="MecA_N"/>
</dbReference>
<dbReference type="OrthoDB" id="5241017at2"/>
<dbReference type="PANTHER" id="PTHR30627:SF24">
    <property type="entry name" value="PENICILLIN-BINDING PROTEIN 4B"/>
    <property type="match status" value="1"/>
</dbReference>
<evidence type="ECO:0000259" key="1">
    <source>
        <dbReference type="Pfam" id="PF00905"/>
    </source>
</evidence>
<evidence type="ECO:0000259" key="2">
    <source>
        <dbReference type="Pfam" id="PF05223"/>
    </source>
</evidence>
<dbReference type="GO" id="GO:0008658">
    <property type="term" value="F:penicillin binding"/>
    <property type="evidence" value="ECO:0007669"/>
    <property type="project" value="InterPro"/>
</dbReference>
<dbReference type="AlphaFoldDB" id="A0A8H9J522"/>
<sequence length="500" mass="50676">MLAGAAVVVVAIVVAAFVVLRGGSGQAPASASSGGDAEVLVNKYLQAWASDSDVAASLTDDPAAARTAFRAVAQGFAPAKPVATLTQLKSDSALARVKWNLSPGRVWSYDVTLPLKHDDQGWHVHFSPAVIHPELGPGDRLEVRAGAGTTVTDRDGKVLDPKAAPLVLPKVQQLRTSSQAWSVVRVSATDGEQTLYQEGKVEAKPQQVSLSSKAQAAAQAAVDSAGAPALLVAIQPSTGDILAVAAAGTGQDNPLTGQYAPGSTFKIATAAAVLEAGVADADTVLPCPATVQLGQRTIPNDDQFSLAPLPLHSAFAHSCNTTFAQLASQLPKDALANAASQFGLNADFDIPGVSTEAGKVVAAGSDAEQVESAIGQGTVQASPFGLALMAATVASGKAVTPQLVRGQETSVTTGYDAPPSGVVTALRSMMREVVTGGTAKGLASSGKVYGKTGTAQFGNGAQANGWFAGYRDDVAFSLLVLGTNSSKPAVSASAAFLSRL</sequence>
<reference evidence="3" key="2">
    <citation type="submission" date="2020-09" db="EMBL/GenBank/DDBJ databases">
        <authorList>
            <person name="Sun Q."/>
            <person name="Zhou Y."/>
        </authorList>
    </citation>
    <scope>NUCLEOTIDE SEQUENCE</scope>
    <source>
        <strain evidence="3">CGMCC 4.7679</strain>
    </source>
</reference>
<evidence type="ECO:0000313" key="4">
    <source>
        <dbReference type="Proteomes" id="UP000658656"/>
    </source>
</evidence>
<dbReference type="PANTHER" id="PTHR30627">
    <property type="entry name" value="PEPTIDOGLYCAN D,D-TRANSPEPTIDASE"/>
    <property type="match status" value="1"/>
</dbReference>
<dbReference type="InterPro" id="IPR050515">
    <property type="entry name" value="Beta-lactam/transpept"/>
</dbReference>
<proteinExistence type="predicted"/>
<dbReference type="Pfam" id="PF05223">
    <property type="entry name" value="MecA_N"/>
    <property type="match status" value="1"/>
</dbReference>
<dbReference type="Proteomes" id="UP000658656">
    <property type="component" value="Unassembled WGS sequence"/>
</dbReference>
<accession>A0A8H9J522</accession>
<organism evidence="3 4">
    <name type="scientific">Amycolatopsis bartoniae</name>
    <dbReference type="NCBI Taxonomy" id="941986"/>
    <lineage>
        <taxon>Bacteria</taxon>
        <taxon>Bacillati</taxon>
        <taxon>Actinomycetota</taxon>
        <taxon>Actinomycetes</taxon>
        <taxon>Pseudonocardiales</taxon>
        <taxon>Pseudonocardiaceae</taxon>
        <taxon>Amycolatopsis</taxon>
    </lineage>
</organism>
<dbReference type="EMBL" id="BNAV01000011">
    <property type="protein sequence ID" value="GHF75959.1"/>
    <property type="molecule type" value="Genomic_DNA"/>
</dbReference>
<dbReference type="InterPro" id="IPR001460">
    <property type="entry name" value="PCN-bd_Tpept"/>
</dbReference>
<dbReference type="GO" id="GO:0071555">
    <property type="term" value="P:cell wall organization"/>
    <property type="evidence" value="ECO:0007669"/>
    <property type="project" value="TreeGrafter"/>
</dbReference>
<keyword evidence="4" id="KW-1185">Reference proteome</keyword>
<dbReference type="InterPro" id="IPR012338">
    <property type="entry name" value="Beta-lactam/transpept-like"/>
</dbReference>